<dbReference type="SUPFAM" id="SSF55073">
    <property type="entry name" value="Nucleotide cyclase"/>
    <property type="match status" value="1"/>
</dbReference>
<dbReference type="Pfam" id="PF00563">
    <property type="entry name" value="EAL"/>
    <property type="match status" value="1"/>
</dbReference>
<reference evidence="6" key="1">
    <citation type="submission" date="2021-11" db="EMBL/GenBank/DDBJ databases">
        <title>Cultivation dependent microbiological survey of springs from the worlds oldest radium mine currently devoted to the extraction of radon-saturated water.</title>
        <authorList>
            <person name="Kapinusova G."/>
            <person name="Smrhova T."/>
            <person name="Strejcek M."/>
            <person name="Suman J."/>
            <person name="Jani K."/>
            <person name="Pajer P."/>
            <person name="Uhlik O."/>
        </authorList>
    </citation>
    <scope>NUCLEOTIDE SEQUENCE [LARGE SCALE GENOMIC DNA]</scope>
    <source>
        <strain evidence="6">J379</strain>
    </source>
</reference>
<dbReference type="PANTHER" id="PTHR44757:SF2">
    <property type="entry name" value="BIOFILM ARCHITECTURE MAINTENANCE PROTEIN MBAA"/>
    <property type="match status" value="1"/>
</dbReference>
<dbReference type="InterPro" id="IPR003018">
    <property type="entry name" value="GAF"/>
</dbReference>
<dbReference type="CDD" id="cd00130">
    <property type="entry name" value="PAS"/>
    <property type="match status" value="2"/>
</dbReference>
<dbReference type="InterPro" id="IPR001633">
    <property type="entry name" value="EAL_dom"/>
</dbReference>
<dbReference type="PROSITE" id="PS50887">
    <property type="entry name" value="GGDEF"/>
    <property type="match status" value="1"/>
</dbReference>
<sequence length="893" mass="96975">MLPIAAATAPIAIAIATTLLIVTGALAWVWRRERAAVRLSDARAAAMSELSAEGMLLLDERERIVWISDAALEVLGVPGDVLLGRGLDEVADEELRRLFARIDLPVSRGHDDDVLVDRRRDGHPVQHLCLGGAELRTADGRYIGAALWLRDITSRLHAERRLEASEAQYRRLVETAQEIIWTCDENLVMTYCNPAIEDVLGFPVDVAVGRPLRDCLHPDRAEDDLAVIRTVLAGVPQEHETTLRRADGTDVEVAIDLVPLADDDGVTGVSGITRDVTAHRRAEAERERASTRHAAVAELGRRALELAEPYVLMQEAARTLSRVLELPTGVVLELDLDADVLRAVASAGADDALTSACELQSPAEQTSHAGLALRVGSHATFSDLRADTRFTGDAALREAGVRSGLALPILVRGRTFGLLAGYSPQARLFDAGEIAFAQSVANVVGSAVERVQLERADRERSLHDQLTGLPNRSLFMDRLRGSVARARRDESHTAVFTVGVDSFKLVNDEFGHGAGDDLLATIAQRLRTEVRAADTVARLGGDEFVILCEGLAGEHDAIALADKLAGLWADPFVLAVGEVFTTASIGVAVSQGGAAGADDLLRDADAAMHRAKRRGRGRFELFDEELRARAGERVRLERDLHRALEREQFRVVYQPVVDVRTRQVVGAEALLRWDHPDWGTVSPMEFIPVAEESGDIVAIGEWVLREACGQVSRWQQRWPEFRLSVNVSGRQVAEPGLPERVAAILAEEGLAPGTLGLEITESVLMEADGDPEVILARLREAGARLLLDDFGTGYSSLSYLKRFPLDTLKIDRSFVDGLGSEDEDSAIVAAIVQLASTLDLTVVAEGVETEEQLAQLLALQCDLAQGYLLSRPIDAPDLERLLGDTPEPVLRAA</sequence>
<dbReference type="SUPFAM" id="SSF55785">
    <property type="entry name" value="PYP-like sensor domain (PAS domain)"/>
    <property type="match status" value="2"/>
</dbReference>
<dbReference type="NCBIfam" id="TIGR00229">
    <property type="entry name" value="sensory_box"/>
    <property type="match status" value="2"/>
</dbReference>
<dbReference type="PROSITE" id="PS50883">
    <property type="entry name" value="EAL"/>
    <property type="match status" value="1"/>
</dbReference>
<dbReference type="SMART" id="SM00267">
    <property type="entry name" value="GGDEF"/>
    <property type="match status" value="1"/>
</dbReference>
<feature type="domain" description="PAC" evidence="2">
    <location>
        <begin position="110"/>
        <end position="164"/>
    </location>
</feature>
<dbReference type="SMART" id="SM00065">
    <property type="entry name" value="GAF"/>
    <property type="match status" value="1"/>
</dbReference>
<dbReference type="SUPFAM" id="SSF141868">
    <property type="entry name" value="EAL domain-like"/>
    <property type="match status" value="1"/>
</dbReference>
<dbReference type="Gene3D" id="3.30.450.40">
    <property type="match status" value="1"/>
</dbReference>
<dbReference type="Proteomes" id="UP001058860">
    <property type="component" value="Chromosome"/>
</dbReference>
<dbReference type="InterPro" id="IPR013767">
    <property type="entry name" value="PAS_fold"/>
</dbReference>
<evidence type="ECO:0000313" key="5">
    <source>
        <dbReference type="EMBL" id="UUY05630.1"/>
    </source>
</evidence>
<proteinExistence type="predicted"/>
<dbReference type="Pfam" id="PF00990">
    <property type="entry name" value="GGDEF"/>
    <property type="match status" value="1"/>
</dbReference>
<dbReference type="InterPro" id="IPR029787">
    <property type="entry name" value="Nucleotide_cyclase"/>
</dbReference>
<dbReference type="InterPro" id="IPR043128">
    <property type="entry name" value="Rev_trsase/Diguanyl_cyclase"/>
</dbReference>
<dbReference type="PANTHER" id="PTHR44757">
    <property type="entry name" value="DIGUANYLATE CYCLASE DGCP"/>
    <property type="match status" value="1"/>
</dbReference>
<dbReference type="RefSeq" id="WP_353866074.1">
    <property type="nucleotide sequence ID" value="NZ_CP088295.1"/>
</dbReference>
<feature type="domain" description="PAS" evidence="1">
    <location>
        <begin position="165"/>
        <end position="235"/>
    </location>
</feature>
<evidence type="ECO:0000259" key="4">
    <source>
        <dbReference type="PROSITE" id="PS50887"/>
    </source>
</evidence>
<dbReference type="Pfam" id="PF01590">
    <property type="entry name" value="GAF"/>
    <property type="match status" value="1"/>
</dbReference>
<dbReference type="SMART" id="SM00091">
    <property type="entry name" value="PAS"/>
    <property type="match status" value="2"/>
</dbReference>
<dbReference type="InterPro" id="IPR000700">
    <property type="entry name" value="PAS-assoc_C"/>
</dbReference>
<evidence type="ECO:0000259" key="3">
    <source>
        <dbReference type="PROSITE" id="PS50883"/>
    </source>
</evidence>
<dbReference type="SUPFAM" id="SSF55781">
    <property type="entry name" value="GAF domain-like"/>
    <property type="match status" value="1"/>
</dbReference>
<dbReference type="NCBIfam" id="TIGR00254">
    <property type="entry name" value="GGDEF"/>
    <property type="match status" value="1"/>
</dbReference>
<dbReference type="SMART" id="SM00052">
    <property type="entry name" value="EAL"/>
    <property type="match status" value="1"/>
</dbReference>
<keyword evidence="6" id="KW-1185">Reference proteome</keyword>
<dbReference type="Gene3D" id="3.30.70.270">
    <property type="match status" value="1"/>
</dbReference>
<evidence type="ECO:0000313" key="6">
    <source>
        <dbReference type="Proteomes" id="UP001058860"/>
    </source>
</evidence>
<evidence type="ECO:0000259" key="1">
    <source>
        <dbReference type="PROSITE" id="PS50112"/>
    </source>
</evidence>
<dbReference type="PROSITE" id="PS50112">
    <property type="entry name" value="PAS"/>
    <property type="match status" value="2"/>
</dbReference>
<name>A0ABY5PMJ2_9ACTN</name>
<gene>
    <name evidence="5" type="ORF">LRS13_08960</name>
</gene>
<dbReference type="InterPro" id="IPR013656">
    <property type="entry name" value="PAS_4"/>
</dbReference>
<dbReference type="PROSITE" id="PS50113">
    <property type="entry name" value="PAC"/>
    <property type="match status" value="2"/>
</dbReference>
<dbReference type="Pfam" id="PF08448">
    <property type="entry name" value="PAS_4"/>
    <property type="match status" value="1"/>
</dbReference>
<dbReference type="InterPro" id="IPR000160">
    <property type="entry name" value="GGDEF_dom"/>
</dbReference>
<feature type="domain" description="EAL" evidence="3">
    <location>
        <begin position="633"/>
        <end position="886"/>
    </location>
</feature>
<dbReference type="InterPro" id="IPR000014">
    <property type="entry name" value="PAS"/>
</dbReference>
<organism evidence="5 6">
    <name type="scientific">Svornostia abyssi</name>
    <dbReference type="NCBI Taxonomy" id="2898438"/>
    <lineage>
        <taxon>Bacteria</taxon>
        <taxon>Bacillati</taxon>
        <taxon>Actinomycetota</taxon>
        <taxon>Thermoleophilia</taxon>
        <taxon>Solirubrobacterales</taxon>
        <taxon>Baekduiaceae</taxon>
        <taxon>Svornostia</taxon>
    </lineage>
</organism>
<dbReference type="Gene3D" id="3.20.20.450">
    <property type="entry name" value="EAL domain"/>
    <property type="match status" value="1"/>
</dbReference>
<dbReference type="Gene3D" id="3.30.450.20">
    <property type="entry name" value="PAS domain"/>
    <property type="match status" value="2"/>
</dbReference>
<dbReference type="InterPro" id="IPR035919">
    <property type="entry name" value="EAL_sf"/>
</dbReference>
<dbReference type="InterPro" id="IPR035965">
    <property type="entry name" value="PAS-like_dom_sf"/>
</dbReference>
<dbReference type="CDD" id="cd01949">
    <property type="entry name" value="GGDEF"/>
    <property type="match status" value="1"/>
</dbReference>
<dbReference type="InterPro" id="IPR052155">
    <property type="entry name" value="Biofilm_reg_signaling"/>
</dbReference>
<feature type="domain" description="PAS" evidence="1">
    <location>
        <begin position="40"/>
        <end position="109"/>
    </location>
</feature>
<dbReference type="EMBL" id="CP088295">
    <property type="protein sequence ID" value="UUY05630.1"/>
    <property type="molecule type" value="Genomic_DNA"/>
</dbReference>
<dbReference type="InterPro" id="IPR029016">
    <property type="entry name" value="GAF-like_dom_sf"/>
</dbReference>
<dbReference type="Pfam" id="PF00989">
    <property type="entry name" value="PAS"/>
    <property type="match status" value="1"/>
</dbReference>
<feature type="domain" description="GGDEF" evidence="4">
    <location>
        <begin position="491"/>
        <end position="624"/>
    </location>
</feature>
<evidence type="ECO:0000259" key="2">
    <source>
        <dbReference type="PROSITE" id="PS50113"/>
    </source>
</evidence>
<feature type="domain" description="PAC" evidence="2">
    <location>
        <begin position="237"/>
        <end position="288"/>
    </location>
</feature>
<protein>
    <submittedName>
        <fullName evidence="5">EAL domain-containing protein</fullName>
    </submittedName>
</protein>
<accession>A0ABY5PMJ2</accession>
<dbReference type="CDD" id="cd01948">
    <property type="entry name" value="EAL"/>
    <property type="match status" value="1"/>
</dbReference>